<keyword evidence="1" id="KW-1133">Transmembrane helix</keyword>
<feature type="transmembrane region" description="Helical" evidence="1">
    <location>
        <begin position="111"/>
        <end position="132"/>
    </location>
</feature>
<keyword evidence="1" id="KW-0812">Transmembrane</keyword>
<evidence type="ECO:0000313" key="3">
    <source>
        <dbReference type="Proteomes" id="UP001597393"/>
    </source>
</evidence>
<evidence type="ECO:0000256" key="1">
    <source>
        <dbReference type="SAM" id="Phobius"/>
    </source>
</evidence>
<feature type="transmembrane region" description="Helical" evidence="1">
    <location>
        <begin position="79"/>
        <end position="99"/>
    </location>
</feature>
<feature type="transmembrane region" description="Helical" evidence="1">
    <location>
        <begin position="26"/>
        <end position="45"/>
    </location>
</feature>
<keyword evidence="3" id="KW-1185">Reference proteome</keyword>
<organism evidence="2 3">
    <name type="scientific">Sphingobacterium corticis</name>
    <dbReference type="NCBI Taxonomy" id="1812823"/>
    <lineage>
        <taxon>Bacteria</taxon>
        <taxon>Pseudomonadati</taxon>
        <taxon>Bacteroidota</taxon>
        <taxon>Sphingobacteriia</taxon>
        <taxon>Sphingobacteriales</taxon>
        <taxon>Sphingobacteriaceae</taxon>
        <taxon>Sphingobacterium</taxon>
    </lineage>
</organism>
<accession>A0ABW5NN83</accession>
<feature type="transmembrane region" description="Helical" evidence="1">
    <location>
        <begin position="144"/>
        <end position="167"/>
    </location>
</feature>
<keyword evidence="1" id="KW-0472">Membrane</keyword>
<sequence length="202" mass="22976">MDITFLLIAILALFLFSYEIKDAKSIMLLAIWSSIVAFLGLKGVFVEKPHFLAIVLVGTTLICLTIIQLLKNRRFNIKTLLLIHILRIPVEFILYKLFISNQLPIIMTFRGYNFDILIGLCALLILIGLKFFDQSKLKSIIRIWSVFGMISLSSVLLMGILSSPIPIQQFAFDQPNVAVLYFPFVLLPTLLVPIVFMSHIFI</sequence>
<evidence type="ECO:0000313" key="2">
    <source>
        <dbReference type="EMBL" id="MFD2600304.1"/>
    </source>
</evidence>
<feature type="transmembrane region" description="Helical" evidence="1">
    <location>
        <begin position="6"/>
        <end position="21"/>
    </location>
</feature>
<gene>
    <name evidence="2" type="ORF">ACFSQ3_15225</name>
</gene>
<dbReference type="EMBL" id="JBHUMA010000009">
    <property type="protein sequence ID" value="MFD2600304.1"/>
    <property type="molecule type" value="Genomic_DNA"/>
</dbReference>
<dbReference type="Proteomes" id="UP001597393">
    <property type="component" value="Unassembled WGS sequence"/>
</dbReference>
<feature type="transmembrane region" description="Helical" evidence="1">
    <location>
        <begin position="179"/>
        <end position="201"/>
    </location>
</feature>
<name>A0ABW5NN83_9SPHI</name>
<comment type="caution">
    <text evidence="2">The sequence shown here is derived from an EMBL/GenBank/DDBJ whole genome shotgun (WGS) entry which is preliminary data.</text>
</comment>
<feature type="transmembrane region" description="Helical" evidence="1">
    <location>
        <begin position="51"/>
        <end position="70"/>
    </location>
</feature>
<proteinExistence type="predicted"/>
<protein>
    <submittedName>
        <fullName evidence="2">Uncharacterized protein</fullName>
    </submittedName>
</protein>
<reference evidence="3" key="1">
    <citation type="journal article" date="2019" name="Int. J. Syst. Evol. Microbiol.">
        <title>The Global Catalogue of Microorganisms (GCM) 10K type strain sequencing project: providing services to taxonomists for standard genome sequencing and annotation.</title>
        <authorList>
            <consortium name="The Broad Institute Genomics Platform"/>
            <consortium name="The Broad Institute Genome Sequencing Center for Infectious Disease"/>
            <person name="Wu L."/>
            <person name="Ma J."/>
        </authorList>
    </citation>
    <scope>NUCLEOTIDE SEQUENCE [LARGE SCALE GENOMIC DNA]</scope>
    <source>
        <strain evidence="3">KCTC 42248</strain>
    </source>
</reference>
<dbReference type="RefSeq" id="WP_380870444.1">
    <property type="nucleotide sequence ID" value="NZ_JBHUMA010000009.1"/>
</dbReference>